<organism evidence="1 2">
    <name type="scientific">Micromonospora krabiensis</name>
    <dbReference type="NCBI Taxonomy" id="307121"/>
    <lineage>
        <taxon>Bacteria</taxon>
        <taxon>Bacillati</taxon>
        <taxon>Actinomycetota</taxon>
        <taxon>Actinomycetes</taxon>
        <taxon>Micromonosporales</taxon>
        <taxon>Micromonosporaceae</taxon>
        <taxon>Micromonospora</taxon>
    </lineage>
</organism>
<evidence type="ECO:0000313" key="1">
    <source>
        <dbReference type="EMBL" id="SBV28285.1"/>
    </source>
</evidence>
<dbReference type="PATRIC" id="fig|307121.4.peg.3905"/>
<sequence>MRYGTDDEHPFDTDNRAWRRLRDVTSEHFDAITWNRDPDGRPVLLTLRDMRTGDTVTLAVLDSLEIRDPHAQLAVHTNGDLGAHGPTSGAEAAHSHAATLALNSTTLAVTRPVPLHDPAVTDLPATSWVDLPPDLAHVLRPALDDARTAVLVLLDRTEGWLAAIGPFPNHAAADTWQPADGPGHTADRLTVPLHPITIEQAQP</sequence>
<name>A0A1C3N6S2_9ACTN</name>
<protein>
    <submittedName>
        <fullName evidence="1">Uncharacterized protein</fullName>
    </submittedName>
</protein>
<dbReference type="EMBL" id="LT598496">
    <property type="protein sequence ID" value="SBV28285.1"/>
    <property type="molecule type" value="Genomic_DNA"/>
</dbReference>
<reference evidence="2" key="1">
    <citation type="submission" date="2016-06" db="EMBL/GenBank/DDBJ databases">
        <authorList>
            <person name="Varghese N."/>
        </authorList>
    </citation>
    <scope>NUCLEOTIDE SEQUENCE [LARGE SCALE GENOMIC DNA]</scope>
    <source>
        <strain evidence="2">DSM 45344</strain>
    </source>
</reference>
<accession>A0A1C3N6S2</accession>
<dbReference type="RefSeq" id="WP_091592762.1">
    <property type="nucleotide sequence ID" value="NZ_JBHRWG010000004.1"/>
</dbReference>
<dbReference type="OrthoDB" id="3358427at2"/>
<evidence type="ECO:0000313" key="2">
    <source>
        <dbReference type="Proteomes" id="UP000199393"/>
    </source>
</evidence>
<gene>
    <name evidence="1" type="ORF">GA0070620_3824</name>
</gene>
<dbReference type="STRING" id="307121.GA0070620_3824"/>
<dbReference type="Proteomes" id="UP000199393">
    <property type="component" value="Chromosome I"/>
</dbReference>
<keyword evidence="2" id="KW-1185">Reference proteome</keyword>
<dbReference type="AlphaFoldDB" id="A0A1C3N6S2"/>
<proteinExistence type="predicted"/>